<evidence type="ECO:0000259" key="1">
    <source>
        <dbReference type="PROSITE" id="PS51186"/>
    </source>
</evidence>
<reference evidence="2 3" key="2">
    <citation type="journal article" date="2011" name="Stand. Genomic Sci.">
        <title>Complete genome sequence of Leadbetterella byssophila type strain (4M15).</title>
        <authorList>
            <person name="Abt B."/>
            <person name="Teshima H."/>
            <person name="Lucas S."/>
            <person name="Lapidus A."/>
            <person name="Del Rio T.G."/>
            <person name="Nolan M."/>
            <person name="Tice H."/>
            <person name="Cheng J.F."/>
            <person name="Pitluck S."/>
            <person name="Liolios K."/>
            <person name="Pagani I."/>
            <person name="Ivanova N."/>
            <person name="Mavromatis K."/>
            <person name="Pati A."/>
            <person name="Tapia R."/>
            <person name="Han C."/>
            <person name="Goodwin L."/>
            <person name="Chen A."/>
            <person name="Palaniappan K."/>
            <person name="Land M."/>
            <person name="Hauser L."/>
            <person name="Chang Y.J."/>
            <person name="Jeffries C.D."/>
            <person name="Rohde M."/>
            <person name="Goker M."/>
            <person name="Tindall B.J."/>
            <person name="Detter J.C."/>
            <person name="Woyke T."/>
            <person name="Bristow J."/>
            <person name="Eisen J.A."/>
            <person name="Markowitz V."/>
            <person name="Hugenholtz P."/>
            <person name="Klenk H.P."/>
            <person name="Kyrpides N.C."/>
        </authorList>
    </citation>
    <scope>NUCLEOTIDE SEQUENCE [LARGE SCALE GENOMIC DNA]</scope>
    <source>
        <strain evidence="3">DSM 17132 / JCM 16389 / KACC 11308 / NBRC 106382 / 4M15</strain>
    </source>
</reference>
<dbReference type="SUPFAM" id="SSF55729">
    <property type="entry name" value="Acyl-CoA N-acyltransferases (Nat)"/>
    <property type="match status" value="1"/>
</dbReference>
<dbReference type="EMBL" id="CP002305">
    <property type="protein sequence ID" value="ADQ17110.1"/>
    <property type="molecule type" value="Genomic_DNA"/>
</dbReference>
<reference key="1">
    <citation type="submission" date="2010-11" db="EMBL/GenBank/DDBJ databases">
        <title>The complete genome of Leadbetterella byssophila DSM 17132.</title>
        <authorList>
            <consortium name="US DOE Joint Genome Institute (JGI-PGF)"/>
            <person name="Lucas S."/>
            <person name="Copeland A."/>
            <person name="Lapidus A."/>
            <person name="Glavina del Rio T."/>
            <person name="Dalin E."/>
            <person name="Tice H."/>
            <person name="Bruce D."/>
            <person name="Goodwin L."/>
            <person name="Pitluck S."/>
            <person name="Kyrpides N."/>
            <person name="Mavromatis K."/>
            <person name="Ivanova N."/>
            <person name="Teshima H."/>
            <person name="Brettin T."/>
            <person name="Detter J.C."/>
            <person name="Han C."/>
            <person name="Tapia R."/>
            <person name="Land M."/>
            <person name="Hauser L."/>
            <person name="Markowitz V."/>
            <person name="Cheng J.-F."/>
            <person name="Hugenholtz P."/>
            <person name="Woyke T."/>
            <person name="Wu D."/>
            <person name="Tindall B."/>
            <person name="Pomrenke H.G."/>
            <person name="Brambilla E."/>
            <person name="Klenk H.-P."/>
            <person name="Eisen J.A."/>
        </authorList>
    </citation>
    <scope>NUCLEOTIDE SEQUENCE [LARGE SCALE GENOMIC DNA]</scope>
    <source>
        <strain>DSM 17132</strain>
    </source>
</reference>
<dbReference type="PANTHER" id="PTHR43328:SF1">
    <property type="entry name" value="N-ACETYLTRANSFERASE DOMAIN-CONTAINING PROTEIN"/>
    <property type="match status" value="1"/>
</dbReference>
<dbReference type="RefSeq" id="WP_013408159.1">
    <property type="nucleotide sequence ID" value="NC_014655.1"/>
</dbReference>
<dbReference type="Proteomes" id="UP000007435">
    <property type="component" value="Chromosome"/>
</dbReference>
<proteinExistence type="predicted"/>
<feature type="domain" description="N-acetyltransferase" evidence="1">
    <location>
        <begin position="16"/>
        <end position="149"/>
    </location>
</feature>
<dbReference type="STRING" id="649349.Lbys_1396"/>
<keyword evidence="3" id="KW-1185">Reference proteome</keyword>
<dbReference type="eggNOG" id="COG1670">
    <property type="taxonomic scope" value="Bacteria"/>
</dbReference>
<dbReference type="PANTHER" id="PTHR43328">
    <property type="entry name" value="ACETYLTRANSFERASE-RELATED"/>
    <property type="match status" value="1"/>
</dbReference>
<dbReference type="Gene3D" id="3.40.630.30">
    <property type="match status" value="1"/>
</dbReference>
<dbReference type="OrthoDB" id="9788916at2"/>
<dbReference type="InterPro" id="IPR000182">
    <property type="entry name" value="GNAT_dom"/>
</dbReference>
<dbReference type="AlphaFoldDB" id="E4RW75"/>
<dbReference type="Pfam" id="PF13302">
    <property type="entry name" value="Acetyltransf_3"/>
    <property type="match status" value="1"/>
</dbReference>
<protein>
    <submittedName>
        <fullName evidence="2">GCN5-related N-acetyltransferase</fullName>
    </submittedName>
</protein>
<dbReference type="GO" id="GO:0016747">
    <property type="term" value="F:acyltransferase activity, transferring groups other than amino-acyl groups"/>
    <property type="evidence" value="ECO:0007669"/>
    <property type="project" value="InterPro"/>
</dbReference>
<dbReference type="PROSITE" id="PS51186">
    <property type="entry name" value="GNAT"/>
    <property type="match status" value="1"/>
</dbReference>
<organism evidence="2 3">
    <name type="scientific">Leadbetterella byssophila (strain DSM 17132 / JCM 16389 / KACC 11308 / NBRC 106382 / 4M15)</name>
    <dbReference type="NCBI Taxonomy" id="649349"/>
    <lineage>
        <taxon>Bacteria</taxon>
        <taxon>Pseudomonadati</taxon>
        <taxon>Bacteroidota</taxon>
        <taxon>Cytophagia</taxon>
        <taxon>Cytophagales</taxon>
        <taxon>Leadbetterellaceae</taxon>
        <taxon>Leadbetterella</taxon>
    </lineage>
</organism>
<gene>
    <name evidence="2" type="ordered locus">Lbys_1396</name>
</gene>
<sequence length="152" mass="17284">MTTTLRPISSVLPEQIQLLANDPRVGKHLRATFPYPYTLDDAKKFLSLCQDDSVFGIFEEKDFVGVVSLQVHHQPEEAEVGYWIGVPYWGQGIATRAVEKVIHQARGRFERLIAKVFLDNPASCRVLEKAGFEYQGVELGEHVYRLTLSETY</sequence>
<name>E4RW75_LEAB4</name>
<dbReference type="CDD" id="cd04301">
    <property type="entry name" value="NAT_SF"/>
    <property type="match status" value="1"/>
</dbReference>
<dbReference type="HOGENOM" id="CLU_013985_3_4_10"/>
<dbReference type="KEGG" id="lby:Lbys_1396"/>
<dbReference type="InterPro" id="IPR016181">
    <property type="entry name" value="Acyl_CoA_acyltransferase"/>
</dbReference>
<evidence type="ECO:0000313" key="2">
    <source>
        <dbReference type="EMBL" id="ADQ17110.1"/>
    </source>
</evidence>
<accession>E4RW75</accession>
<evidence type="ECO:0000313" key="3">
    <source>
        <dbReference type="Proteomes" id="UP000007435"/>
    </source>
</evidence>